<proteinExistence type="predicted"/>
<dbReference type="Proteomes" id="UP000828390">
    <property type="component" value="Unassembled WGS sequence"/>
</dbReference>
<evidence type="ECO:0000313" key="2">
    <source>
        <dbReference type="Proteomes" id="UP000828390"/>
    </source>
</evidence>
<keyword evidence="2" id="KW-1185">Reference proteome</keyword>
<dbReference type="EMBL" id="JAIWYP010000016">
    <property type="protein sequence ID" value="KAH3696804.1"/>
    <property type="molecule type" value="Genomic_DNA"/>
</dbReference>
<name>A0A9D4BJ87_DREPO</name>
<evidence type="ECO:0000313" key="1">
    <source>
        <dbReference type="EMBL" id="KAH3696804.1"/>
    </source>
</evidence>
<gene>
    <name evidence="1" type="ORF">DPMN_084281</name>
</gene>
<accession>A0A9D4BJ87</accession>
<reference evidence="1" key="2">
    <citation type="submission" date="2020-11" db="EMBL/GenBank/DDBJ databases">
        <authorList>
            <person name="McCartney M.A."/>
            <person name="Auch B."/>
            <person name="Kono T."/>
            <person name="Mallez S."/>
            <person name="Becker A."/>
            <person name="Gohl D.M."/>
            <person name="Silverstein K.A.T."/>
            <person name="Koren S."/>
            <person name="Bechman K.B."/>
            <person name="Herman A."/>
            <person name="Abrahante J.E."/>
            <person name="Garbe J."/>
        </authorList>
    </citation>
    <scope>NUCLEOTIDE SEQUENCE</scope>
    <source>
        <strain evidence="1">Duluth1</strain>
        <tissue evidence="1">Whole animal</tissue>
    </source>
</reference>
<organism evidence="1 2">
    <name type="scientific">Dreissena polymorpha</name>
    <name type="common">Zebra mussel</name>
    <name type="synonym">Mytilus polymorpha</name>
    <dbReference type="NCBI Taxonomy" id="45954"/>
    <lineage>
        <taxon>Eukaryota</taxon>
        <taxon>Metazoa</taxon>
        <taxon>Spiralia</taxon>
        <taxon>Lophotrochozoa</taxon>
        <taxon>Mollusca</taxon>
        <taxon>Bivalvia</taxon>
        <taxon>Autobranchia</taxon>
        <taxon>Heteroconchia</taxon>
        <taxon>Euheterodonta</taxon>
        <taxon>Imparidentia</taxon>
        <taxon>Neoheterodontei</taxon>
        <taxon>Myida</taxon>
        <taxon>Dreissenoidea</taxon>
        <taxon>Dreissenidae</taxon>
        <taxon>Dreissena</taxon>
    </lineage>
</organism>
<comment type="caution">
    <text evidence="1">The sequence shown here is derived from an EMBL/GenBank/DDBJ whole genome shotgun (WGS) entry which is preliminary data.</text>
</comment>
<sequence length="686" mass="77936">MYTDGTEEVLAAKLDLLTNELLFMQRSFSDLARQVMMQQTFVEERIRSDGGSGLKQIRNLQNGDRIYQTADHASGSVAGIHEHSSNTRTIGMGELNAVINGVEFRTRHNDYRLAMPASNNTYNAQVDIPFPEVPPPVLSKATVEEQIAEMKLWFKAFKNQNYTERDYRKYFKPVLCYLEGAWTTNTDKLEEPFFSDRHFIDASSWFDLQEKIRFTSYTGGKDVEENFAYLPTTIMNVANGTAVYAQWNYKILCHPLQSDLPLSAIAFVDDLSKRMRNKLTPAQIQETRMARYQILSEVPTNPTNIQPRAYDWGVLDDLMYQIPGKDNYGAQLLDDGSGDTLYHYNTKVNALLELNTAHYNRAYRMKGKDASGNSVNHRGYSDLNLFAAQTTSEKIAPMSMEICKIVRKKTECTRKSARYTWAIPLELIYMTPLLSWNPYNIRHVASFKEDEIRSVEFSADGKKRTGGFTPETAFNGTHEKSFYRTPSELFGNSMTVDPGKADTVLGSVGVLDLEGNVRKVVASGTRIIIPEIEGVGKVRTRYPIMPFHSDGEQTRKELEALKEMVLRMGTHGSLFYETPLTVDNLDDYAKKEQPVHRILVAPTTKNPPGLHGHYISVMQSEIDLMRTGKTIVFDTTTDQGHAHTLRVKMDSRGKYIMTSCDGKKICWDEHPTEMIFKFKIALDDCL</sequence>
<reference evidence="1" key="1">
    <citation type="journal article" date="2019" name="bioRxiv">
        <title>The Genome of the Zebra Mussel, Dreissena polymorpha: A Resource for Invasive Species Research.</title>
        <authorList>
            <person name="McCartney M.A."/>
            <person name="Auch B."/>
            <person name="Kono T."/>
            <person name="Mallez S."/>
            <person name="Zhang Y."/>
            <person name="Obille A."/>
            <person name="Becker A."/>
            <person name="Abrahante J.E."/>
            <person name="Garbe J."/>
            <person name="Badalamenti J.P."/>
            <person name="Herman A."/>
            <person name="Mangelson H."/>
            <person name="Liachko I."/>
            <person name="Sullivan S."/>
            <person name="Sone E.D."/>
            <person name="Koren S."/>
            <person name="Silverstein K.A.T."/>
            <person name="Beckman K.B."/>
            <person name="Gohl D.M."/>
        </authorList>
    </citation>
    <scope>NUCLEOTIDE SEQUENCE</scope>
    <source>
        <strain evidence="1">Duluth1</strain>
        <tissue evidence="1">Whole animal</tissue>
    </source>
</reference>
<dbReference type="AlphaFoldDB" id="A0A9D4BJ87"/>
<protein>
    <submittedName>
        <fullName evidence="1">Uncharacterized protein</fullName>
    </submittedName>
</protein>